<dbReference type="RefSeq" id="XP_030979967.1">
    <property type="nucleotide sequence ID" value="XM_031130083.1"/>
</dbReference>
<reference evidence="2" key="2">
    <citation type="submission" date="2019-10" db="EMBL/GenBank/DDBJ databases">
        <authorList>
            <consortium name="NCBI Genome Project"/>
        </authorList>
    </citation>
    <scope>NUCLEOTIDE SEQUENCE</scope>
    <source>
        <strain evidence="2">NI907</strain>
    </source>
</reference>
<dbReference type="AlphaFoldDB" id="A0A6P8AYM0"/>
<dbReference type="KEGG" id="pgri:PgNI_10107"/>
<name>A0A6P8AYM0_PYRGI</name>
<evidence type="ECO:0000313" key="1">
    <source>
        <dbReference type="Proteomes" id="UP000515153"/>
    </source>
</evidence>
<reference evidence="2" key="3">
    <citation type="submission" date="2025-08" db="UniProtKB">
        <authorList>
            <consortium name="RefSeq"/>
        </authorList>
    </citation>
    <scope>IDENTIFICATION</scope>
    <source>
        <strain evidence="2">NI907</strain>
    </source>
</reference>
<evidence type="ECO:0000313" key="2">
    <source>
        <dbReference type="RefSeq" id="XP_030979967.1"/>
    </source>
</evidence>
<dbReference type="Proteomes" id="UP000515153">
    <property type="component" value="Chromosome VII"/>
</dbReference>
<keyword evidence="1" id="KW-1185">Reference proteome</keyword>
<dbReference type="GeneID" id="41964991"/>
<accession>A0A6P8AYM0</accession>
<reference evidence="1 2" key="1">
    <citation type="journal article" date="2019" name="Mol. Biol. Evol.">
        <title>Blast fungal genomes show frequent chromosomal changes, gene gains and losses, and effector gene turnover.</title>
        <authorList>
            <person name="Gomez Luciano L.B."/>
            <person name="Jason Tsai I."/>
            <person name="Chuma I."/>
            <person name="Tosa Y."/>
            <person name="Chen Y.H."/>
            <person name="Li J.Y."/>
            <person name="Li M.Y."/>
            <person name="Jade Lu M.Y."/>
            <person name="Nakayashiki H."/>
            <person name="Li W.H."/>
        </authorList>
    </citation>
    <scope>NUCLEOTIDE SEQUENCE [LARGE SCALE GENOMIC DNA]</scope>
    <source>
        <strain evidence="1 2">NI907</strain>
    </source>
</reference>
<proteinExistence type="predicted"/>
<sequence length="119" mass="13270">MALDAQINNTLLIQSLKAQIDVRQSMYEFCKLLMEENGASTKEQLDFECVWADASLMHTRAVNPAHSTWRVIRDGHAKSSKDLKAVTGEMHACPVGMGVLYDTDEDQFLLPTGKSELVN</sequence>
<organism evidence="1 2">
    <name type="scientific">Pyricularia grisea</name>
    <name type="common">Crabgrass-specific blast fungus</name>
    <name type="synonym">Magnaporthe grisea</name>
    <dbReference type="NCBI Taxonomy" id="148305"/>
    <lineage>
        <taxon>Eukaryota</taxon>
        <taxon>Fungi</taxon>
        <taxon>Dikarya</taxon>
        <taxon>Ascomycota</taxon>
        <taxon>Pezizomycotina</taxon>
        <taxon>Sordariomycetes</taxon>
        <taxon>Sordariomycetidae</taxon>
        <taxon>Magnaporthales</taxon>
        <taxon>Pyriculariaceae</taxon>
        <taxon>Pyricularia</taxon>
    </lineage>
</organism>
<gene>
    <name evidence="2" type="ORF">PgNI_10107</name>
</gene>
<protein>
    <submittedName>
        <fullName evidence="2">Uncharacterized protein</fullName>
    </submittedName>
</protein>